<protein>
    <submittedName>
        <fullName evidence="1">Uncharacterized protein</fullName>
    </submittedName>
</protein>
<keyword evidence="2" id="KW-1185">Reference proteome</keyword>
<organism evidence="1 2">
    <name type="scientific">Photobacterium gaetbulicola Gung47</name>
    <dbReference type="NCBI Taxonomy" id="658445"/>
    <lineage>
        <taxon>Bacteria</taxon>
        <taxon>Pseudomonadati</taxon>
        <taxon>Pseudomonadota</taxon>
        <taxon>Gammaproteobacteria</taxon>
        <taxon>Vibrionales</taxon>
        <taxon>Vibrionaceae</taxon>
        <taxon>Photobacterium</taxon>
    </lineage>
</organism>
<dbReference type="Proteomes" id="UP000032303">
    <property type="component" value="Chromosome 2"/>
</dbReference>
<dbReference type="EMBL" id="CP005974">
    <property type="protein sequence ID" value="AJR07183.1"/>
    <property type="molecule type" value="Genomic_DNA"/>
</dbReference>
<dbReference type="KEGG" id="pgb:H744_2c0447"/>
<dbReference type="HOGENOM" id="CLU_2509814_0_0_6"/>
<reference evidence="1 2" key="1">
    <citation type="submission" date="2013-05" db="EMBL/GenBank/DDBJ databases">
        <title>Complete genome sequence of the lipase-producing bacterium Photobacterium gaetbulicola Gung47.</title>
        <authorList>
            <person name="Kim Y.-O."/>
        </authorList>
    </citation>
    <scope>NUCLEOTIDE SEQUENCE [LARGE SCALE GENOMIC DNA]</scope>
    <source>
        <strain evidence="1 2">Gung47</strain>
    </source>
</reference>
<evidence type="ECO:0000313" key="2">
    <source>
        <dbReference type="Proteomes" id="UP000032303"/>
    </source>
</evidence>
<dbReference type="AlphaFoldDB" id="A0A0C5WJ61"/>
<evidence type="ECO:0000313" key="1">
    <source>
        <dbReference type="EMBL" id="AJR07183.1"/>
    </source>
</evidence>
<accession>A0A0C5WJ61</accession>
<proteinExistence type="predicted"/>
<gene>
    <name evidence="1" type="ORF">H744_2c0447</name>
</gene>
<sequence length="85" mass="9635">MPHTLGLSVADTVDEPFFFARWRIDFDVVIDFFFQQRPGHGGVNRNIVVAAVDLIRADNAERFGFAFVVLDFDPGTEEHLAVLLR</sequence>
<name>A0A0C5WJ61_9GAMM</name>